<gene>
    <name evidence="6" type="ORF">BECKFW1821A_GA0114235_11136</name>
</gene>
<dbReference type="PANTHER" id="PTHR11877">
    <property type="entry name" value="HYDROXYMETHYLGLUTARYL-COA SYNTHASE"/>
    <property type="match status" value="1"/>
</dbReference>
<dbReference type="GO" id="GO:0030639">
    <property type="term" value="P:polyketide biosynthetic process"/>
    <property type="evidence" value="ECO:0007669"/>
    <property type="project" value="TreeGrafter"/>
</dbReference>
<dbReference type="GO" id="GO:0016747">
    <property type="term" value="F:acyltransferase activity, transferring groups other than amino-acyl groups"/>
    <property type="evidence" value="ECO:0007669"/>
    <property type="project" value="InterPro"/>
</dbReference>
<dbReference type="InterPro" id="IPR011141">
    <property type="entry name" value="Polyketide_synthase_type-III"/>
</dbReference>
<evidence type="ECO:0000256" key="3">
    <source>
        <dbReference type="ARBA" id="ARBA00023315"/>
    </source>
</evidence>
<evidence type="ECO:0000259" key="4">
    <source>
        <dbReference type="Pfam" id="PF00195"/>
    </source>
</evidence>
<comment type="similarity">
    <text evidence="1">Belongs to the thiolase-like superfamily. Chalcone/stilbene synthases family.</text>
</comment>
<dbReference type="InterPro" id="IPR001099">
    <property type="entry name" value="Chalcone/stilbene_synt_N"/>
</dbReference>
<dbReference type="InterPro" id="IPR012328">
    <property type="entry name" value="Chalcone/stilbene_synt_C"/>
</dbReference>
<dbReference type="Pfam" id="PF02797">
    <property type="entry name" value="Chal_sti_synt_C"/>
    <property type="match status" value="1"/>
</dbReference>
<dbReference type="Gene3D" id="3.40.47.10">
    <property type="match status" value="2"/>
</dbReference>
<name>A0A450T443_9GAMM</name>
<feature type="domain" description="Chalcone/stilbene synthase N-terminal" evidence="4">
    <location>
        <begin position="66"/>
        <end position="132"/>
    </location>
</feature>
<reference evidence="6" key="1">
    <citation type="submission" date="2019-02" db="EMBL/GenBank/DDBJ databases">
        <authorList>
            <person name="Gruber-Vodicka R. H."/>
            <person name="Seah K. B. B."/>
        </authorList>
    </citation>
    <scope>NUCLEOTIDE SEQUENCE</scope>
    <source>
        <strain evidence="6">BECK_BZ15</strain>
    </source>
</reference>
<sequence>MAELPLGVHLPKLVIGDLQPYPQQAPDDMGDVDDPIRITPVRANGLSEGHGGVEDGEPGHLFALLVQLAQLGCAAGASAINRAHEYCEGFPDENVLIVCVEFSSLLYQPEFDNISDLLIYSLFGDAVSACVVKGRNNRKGSENTMRIDANTSFLLPDTERYISYDIEDNGFHFVLDKNVRHAAKRISPVISDFIKEHHVNKNRINYFDLDYIAIHTGGPMVMDQVARGLSLEEEDISHSRNSLEEHGNVASVVIFDVLERTFEFEAERLSHGAIGLLLGIGPGVTAEFALTTWLSE</sequence>
<dbReference type="Pfam" id="PF00195">
    <property type="entry name" value="Chal_sti_synt_N"/>
    <property type="match status" value="1"/>
</dbReference>
<proteinExistence type="inferred from homology"/>
<evidence type="ECO:0000256" key="2">
    <source>
        <dbReference type="ARBA" id="ARBA00022679"/>
    </source>
</evidence>
<dbReference type="InterPro" id="IPR016039">
    <property type="entry name" value="Thiolase-like"/>
</dbReference>
<organism evidence="6">
    <name type="scientific">Candidatus Kentrum sp. FW</name>
    <dbReference type="NCBI Taxonomy" id="2126338"/>
    <lineage>
        <taxon>Bacteria</taxon>
        <taxon>Pseudomonadati</taxon>
        <taxon>Pseudomonadota</taxon>
        <taxon>Gammaproteobacteria</taxon>
        <taxon>Candidatus Kentrum</taxon>
    </lineage>
</organism>
<evidence type="ECO:0000313" key="6">
    <source>
        <dbReference type="EMBL" id="VFJ61400.1"/>
    </source>
</evidence>
<accession>A0A450T443</accession>
<evidence type="ECO:0000259" key="5">
    <source>
        <dbReference type="Pfam" id="PF02797"/>
    </source>
</evidence>
<feature type="domain" description="Chalcone/stilbene synthase C-terminal" evidence="5">
    <location>
        <begin position="151"/>
        <end position="288"/>
    </location>
</feature>
<dbReference type="PANTHER" id="PTHR11877:SF99">
    <property type="entry name" value="1,3,6,8-TETRAHYDROXYNAPHTHALENE SYNTHASE"/>
    <property type="match status" value="1"/>
</dbReference>
<keyword evidence="3" id="KW-0012">Acyltransferase</keyword>
<dbReference type="SUPFAM" id="SSF53901">
    <property type="entry name" value="Thiolase-like"/>
    <property type="match status" value="2"/>
</dbReference>
<evidence type="ECO:0000256" key="1">
    <source>
        <dbReference type="ARBA" id="ARBA00005531"/>
    </source>
</evidence>
<dbReference type="EMBL" id="CAADEW010000113">
    <property type="protein sequence ID" value="VFJ61400.1"/>
    <property type="molecule type" value="Genomic_DNA"/>
</dbReference>
<dbReference type="AlphaFoldDB" id="A0A450T443"/>
<keyword evidence="2" id="KW-0808">Transferase</keyword>
<protein>
    <submittedName>
        <fullName evidence="6">1,3,6,8-tetrahydroxynaphthalene synthase</fullName>
    </submittedName>
</protein>